<dbReference type="PANTHER" id="PTHR46407">
    <property type="entry name" value="OS02G0208700 PROTEIN"/>
    <property type="match status" value="1"/>
</dbReference>
<reference evidence="1" key="1">
    <citation type="submission" date="2019-09" db="EMBL/GenBank/DDBJ databases">
        <title>Draft genome information of white flower Hibiscus syriacus.</title>
        <authorList>
            <person name="Kim Y.-M."/>
        </authorList>
    </citation>
    <scope>NUCLEOTIDE SEQUENCE [LARGE SCALE GENOMIC DNA]</scope>
    <source>
        <strain evidence="1">YM2019G1</strain>
    </source>
</reference>
<dbReference type="Pfam" id="PF01344">
    <property type="entry name" value="Kelch_1"/>
    <property type="match status" value="2"/>
</dbReference>
<accession>A0A6A2ZYA3</accession>
<dbReference type="Proteomes" id="UP000436088">
    <property type="component" value="Unassembled WGS sequence"/>
</dbReference>
<proteinExistence type="predicted"/>
<dbReference type="GO" id="GO:0080037">
    <property type="term" value="P:negative regulation of cytokinin-activated signaling pathway"/>
    <property type="evidence" value="ECO:0007669"/>
    <property type="project" value="InterPro"/>
</dbReference>
<gene>
    <name evidence="1" type="ORF">F3Y22_tig00110676pilonHSYRG00045</name>
</gene>
<dbReference type="PANTHER" id="PTHR46407:SF3">
    <property type="entry name" value="OS02G0208700 PROTEIN"/>
    <property type="match status" value="1"/>
</dbReference>
<name>A0A6A2ZYA3_HIBSY</name>
<dbReference type="CDD" id="cd22152">
    <property type="entry name" value="F-box_AtAFR-like"/>
    <property type="match status" value="1"/>
</dbReference>
<dbReference type="Gene3D" id="2.120.10.80">
    <property type="entry name" value="Kelch-type beta propeller"/>
    <property type="match status" value="1"/>
</dbReference>
<dbReference type="AlphaFoldDB" id="A0A6A2ZYA3"/>
<dbReference type="InterPro" id="IPR015915">
    <property type="entry name" value="Kelch-typ_b-propeller"/>
</dbReference>
<keyword evidence="2" id="KW-1185">Reference proteome</keyword>
<dbReference type="InterPro" id="IPR044595">
    <property type="entry name" value="KMD1-4"/>
</dbReference>
<organism evidence="1 2">
    <name type="scientific">Hibiscus syriacus</name>
    <name type="common">Rose of Sharon</name>
    <dbReference type="NCBI Taxonomy" id="106335"/>
    <lineage>
        <taxon>Eukaryota</taxon>
        <taxon>Viridiplantae</taxon>
        <taxon>Streptophyta</taxon>
        <taxon>Embryophyta</taxon>
        <taxon>Tracheophyta</taxon>
        <taxon>Spermatophyta</taxon>
        <taxon>Magnoliopsida</taxon>
        <taxon>eudicotyledons</taxon>
        <taxon>Gunneridae</taxon>
        <taxon>Pentapetalae</taxon>
        <taxon>rosids</taxon>
        <taxon>malvids</taxon>
        <taxon>Malvales</taxon>
        <taxon>Malvaceae</taxon>
        <taxon>Malvoideae</taxon>
        <taxon>Hibiscus</taxon>
    </lineage>
</organism>
<comment type="caution">
    <text evidence="1">The sequence shown here is derived from an EMBL/GenBank/DDBJ whole genome shotgun (WGS) entry which is preliminary data.</text>
</comment>
<dbReference type="InterPro" id="IPR006652">
    <property type="entry name" value="Kelch_1"/>
</dbReference>
<dbReference type="GO" id="GO:2000762">
    <property type="term" value="P:regulation of phenylpropanoid metabolic process"/>
    <property type="evidence" value="ECO:0007669"/>
    <property type="project" value="InterPro"/>
</dbReference>
<protein>
    <submittedName>
        <fullName evidence="1">Galactose oxidase/kelch repeat superfamily protein</fullName>
    </submittedName>
</protein>
<evidence type="ECO:0000313" key="2">
    <source>
        <dbReference type="Proteomes" id="UP000436088"/>
    </source>
</evidence>
<evidence type="ECO:0000313" key="1">
    <source>
        <dbReference type="EMBL" id="KAE8696092.1"/>
    </source>
</evidence>
<dbReference type="EMBL" id="VEPZ02001069">
    <property type="protein sequence ID" value="KAE8696092.1"/>
    <property type="molecule type" value="Genomic_DNA"/>
</dbReference>
<sequence>MELIPNLPNDVALECLVRVKYDQIAALLPTCKGWKTQIEQPEYFQLRKASSHGQKLVVMAQARVDPDAKHGHQKGCSVKPIFRLSVLEPDTGKWVHFPALPGEFHNGLPYFCHLVAVGCDLVLIGGLDPVTLEAIASVFVFNFLTAKWRRGADMPGVRRSLFGCASGDGAMVYVAGGHDEEKNALKSALVYDLVKDEWIPLPDMATERDEVKGVFRRGKFHAVGGYGTDTQGQFERTVQVFDVATWRWDHLQEDFLEASTCPNTCVSGAGNDMDIYMVNEGDVVAYKDAKWQVVAKLSADVCNTVHVATWEDNLMVIGSPCFGEPYIAYVLNLKNYTWTRMEPADQYSGHVQSSCYLEL</sequence>
<dbReference type="SUPFAM" id="SSF117281">
    <property type="entry name" value="Kelch motif"/>
    <property type="match status" value="1"/>
</dbReference>
<dbReference type="SMART" id="SM00612">
    <property type="entry name" value="Kelch"/>
    <property type="match status" value="2"/>
</dbReference>